<evidence type="ECO:0000313" key="3">
    <source>
        <dbReference type="Proteomes" id="UP000324222"/>
    </source>
</evidence>
<gene>
    <name evidence="2" type="ORF">E2C01_030814</name>
</gene>
<keyword evidence="3" id="KW-1185">Reference proteome</keyword>
<accession>A0A5B7ERF5</accession>
<feature type="region of interest" description="Disordered" evidence="1">
    <location>
        <begin position="41"/>
        <end position="64"/>
    </location>
</feature>
<sequence length="78" mass="8000">MRMNLQTQAAPASNDSYAPIVRAPSKICTVAIQADPLSAPFSTTASPSTSASSSAKTTSTSTKISTAINSSACYFSYS</sequence>
<evidence type="ECO:0000313" key="2">
    <source>
        <dbReference type="EMBL" id="MPC37340.1"/>
    </source>
</evidence>
<comment type="caution">
    <text evidence="2">The sequence shown here is derived from an EMBL/GenBank/DDBJ whole genome shotgun (WGS) entry which is preliminary data.</text>
</comment>
<dbReference type="Proteomes" id="UP000324222">
    <property type="component" value="Unassembled WGS sequence"/>
</dbReference>
<dbReference type="AlphaFoldDB" id="A0A5B7ERF5"/>
<organism evidence="2 3">
    <name type="scientific">Portunus trituberculatus</name>
    <name type="common">Swimming crab</name>
    <name type="synonym">Neptunus trituberculatus</name>
    <dbReference type="NCBI Taxonomy" id="210409"/>
    <lineage>
        <taxon>Eukaryota</taxon>
        <taxon>Metazoa</taxon>
        <taxon>Ecdysozoa</taxon>
        <taxon>Arthropoda</taxon>
        <taxon>Crustacea</taxon>
        <taxon>Multicrustacea</taxon>
        <taxon>Malacostraca</taxon>
        <taxon>Eumalacostraca</taxon>
        <taxon>Eucarida</taxon>
        <taxon>Decapoda</taxon>
        <taxon>Pleocyemata</taxon>
        <taxon>Brachyura</taxon>
        <taxon>Eubrachyura</taxon>
        <taxon>Portunoidea</taxon>
        <taxon>Portunidae</taxon>
        <taxon>Portuninae</taxon>
        <taxon>Portunus</taxon>
    </lineage>
</organism>
<evidence type="ECO:0000256" key="1">
    <source>
        <dbReference type="SAM" id="MobiDB-lite"/>
    </source>
</evidence>
<reference evidence="2 3" key="1">
    <citation type="submission" date="2019-05" db="EMBL/GenBank/DDBJ databases">
        <title>Another draft genome of Portunus trituberculatus and its Hox gene families provides insights of decapod evolution.</title>
        <authorList>
            <person name="Jeong J.-H."/>
            <person name="Song I."/>
            <person name="Kim S."/>
            <person name="Choi T."/>
            <person name="Kim D."/>
            <person name="Ryu S."/>
            <person name="Kim W."/>
        </authorList>
    </citation>
    <scope>NUCLEOTIDE SEQUENCE [LARGE SCALE GENOMIC DNA]</scope>
    <source>
        <tissue evidence="2">Muscle</tissue>
    </source>
</reference>
<dbReference type="EMBL" id="VSRR010003754">
    <property type="protein sequence ID" value="MPC37340.1"/>
    <property type="molecule type" value="Genomic_DNA"/>
</dbReference>
<protein>
    <submittedName>
        <fullName evidence="2">Uncharacterized protein</fullName>
    </submittedName>
</protein>
<name>A0A5B7ERF5_PORTR</name>
<proteinExistence type="predicted"/>